<accession>A0A2K0WTN8</accession>
<evidence type="ECO:0000313" key="1">
    <source>
        <dbReference type="EMBL" id="PNP85665.1"/>
    </source>
</evidence>
<dbReference type="EMBL" id="MTQA01000018">
    <property type="protein sequence ID" value="PNP85665.1"/>
    <property type="molecule type" value="Genomic_DNA"/>
</dbReference>
<evidence type="ECO:0000313" key="2">
    <source>
        <dbReference type="Proteomes" id="UP000236664"/>
    </source>
</evidence>
<sequence>MSDSSDEGSKSYSVDEYAESKQALSRTLDSIRSTGEIGTFYIYSEYANPGLVIGGDRPIRLPLDEDDAQAIKSICQRMPSEHRNRIVVDNTVRNTWELDASKFNLVNKNWCEDFSSRILRDTAKGLGMFELRADPHRLLLYEPGSFFQTHSDSEKEQDIIGTLVICLPSQHEGGDVCLSFESQKHRLSTAKNSEFDLTAMSWYSNVTHEVERLTSGYRLVLTYKLFASGEDKISTSTFSQHTIGLKPMLVKFRTDFGAVEKPLYPLEHLYTKPSLCLKDPKGRDRSVGCCLNEICSEAGFYFMLGQTTHFQVDCDECQDQPTLRILYNLNGDQLSSKLVPDLEDFLDYDIGRKAPHSEDEGGLLAKAEVPRRISDRTEWTLAEGWLII</sequence>
<dbReference type="PANTHER" id="PTHR33099:SF7">
    <property type="entry name" value="MYND-TYPE DOMAIN-CONTAINING PROTEIN"/>
    <property type="match status" value="1"/>
</dbReference>
<keyword evidence="2" id="KW-1185">Reference proteome</keyword>
<dbReference type="Gene3D" id="2.60.120.620">
    <property type="entry name" value="q2cbj1_9rhob like domain"/>
    <property type="match status" value="1"/>
</dbReference>
<name>A0A2K0WTN8_GIBNY</name>
<protein>
    <submittedName>
        <fullName evidence="1">Uncharacterized protein</fullName>
    </submittedName>
</protein>
<organism evidence="1 2">
    <name type="scientific">Gibberella nygamai</name>
    <name type="common">Bean root rot disease fungus</name>
    <name type="synonym">Fusarium nygamai</name>
    <dbReference type="NCBI Taxonomy" id="42673"/>
    <lineage>
        <taxon>Eukaryota</taxon>
        <taxon>Fungi</taxon>
        <taxon>Dikarya</taxon>
        <taxon>Ascomycota</taxon>
        <taxon>Pezizomycotina</taxon>
        <taxon>Sordariomycetes</taxon>
        <taxon>Hypocreomycetidae</taxon>
        <taxon>Hypocreales</taxon>
        <taxon>Nectriaceae</taxon>
        <taxon>Fusarium</taxon>
        <taxon>Fusarium fujikuroi species complex</taxon>
    </lineage>
</organism>
<dbReference type="Proteomes" id="UP000236664">
    <property type="component" value="Unassembled WGS sequence"/>
</dbReference>
<gene>
    <name evidence="1" type="ORF">FNYG_00721</name>
</gene>
<dbReference type="AlphaFoldDB" id="A0A2K0WTN8"/>
<comment type="caution">
    <text evidence="1">The sequence shown here is derived from an EMBL/GenBank/DDBJ whole genome shotgun (WGS) entry which is preliminary data.</text>
</comment>
<dbReference type="OrthoDB" id="27483at2759"/>
<proteinExistence type="predicted"/>
<reference evidence="1 2" key="1">
    <citation type="submission" date="2017-06" db="EMBL/GenBank/DDBJ databases">
        <title>Genome of Fusarium nygamai isolate CS10214.</title>
        <authorList>
            <person name="Gardiner D.M."/>
            <person name="Obanor F."/>
            <person name="Kazan K."/>
        </authorList>
    </citation>
    <scope>NUCLEOTIDE SEQUENCE [LARGE SCALE GENOMIC DNA]</scope>
    <source>
        <strain evidence="1 2">CS10214</strain>
    </source>
</reference>
<dbReference type="PANTHER" id="PTHR33099">
    <property type="entry name" value="FE2OG DIOXYGENASE DOMAIN-CONTAINING PROTEIN"/>
    <property type="match status" value="1"/>
</dbReference>